<dbReference type="RefSeq" id="WP_205958232.1">
    <property type="nucleotide sequence ID" value="NZ_CP076132.1"/>
</dbReference>
<accession>A0AAX1N5D5</accession>
<proteinExistence type="predicted"/>
<keyword evidence="2" id="KW-1185">Reference proteome</keyword>
<dbReference type="Proteomes" id="UP000678679">
    <property type="component" value="Chromosome 1"/>
</dbReference>
<dbReference type="KEGG" id="fya:KMW28_03530"/>
<evidence type="ECO:0000313" key="1">
    <source>
        <dbReference type="EMBL" id="QWG02659.1"/>
    </source>
</evidence>
<evidence type="ECO:0008006" key="3">
    <source>
        <dbReference type="Google" id="ProtNLM"/>
    </source>
</evidence>
<gene>
    <name evidence="1" type="ORF">KMW28_03530</name>
</gene>
<name>A0AAX1N5D5_9BACT</name>
<protein>
    <recommendedName>
        <fullName evidence="3">Methyltransferase type 11 domain-containing protein</fullName>
    </recommendedName>
</protein>
<dbReference type="Gene3D" id="3.40.50.150">
    <property type="entry name" value="Vaccinia Virus protein VP39"/>
    <property type="match status" value="1"/>
</dbReference>
<dbReference type="SUPFAM" id="SSF53335">
    <property type="entry name" value="S-adenosyl-L-methionine-dependent methyltransferases"/>
    <property type="match status" value="1"/>
</dbReference>
<dbReference type="AlphaFoldDB" id="A0AAX1N5D5"/>
<sequence length="211" mass="24883">MQELKNMLMPFARPFLQEMKIRQFKSDVKQRKKSNQPLKVVIGSENIFDDGWLPTDIYIIDLLEERTWKKFFDENDIDLLLAEHVWEHLTLEQGKIAAKNCYKFLKKGGNIRLAVPDGYHQDEDYIDYVKPGGHGIGSDDHKVLYNYKLFQSIFEEAGFQVKLLEYFDEEKEFQCCDWDTQNGTINRSIRFDSRNVNNEPKYTSIIIDAVK</sequence>
<dbReference type="InterPro" id="IPR029063">
    <property type="entry name" value="SAM-dependent_MTases_sf"/>
</dbReference>
<dbReference type="EMBL" id="CP076132">
    <property type="protein sequence ID" value="QWG02659.1"/>
    <property type="molecule type" value="Genomic_DNA"/>
</dbReference>
<organism evidence="1 2">
    <name type="scientific">Flammeovirga yaeyamensis</name>
    <dbReference type="NCBI Taxonomy" id="367791"/>
    <lineage>
        <taxon>Bacteria</taxon>
        <taxon>Pseudomonadati</taxon>
        <taxon>Bacteroidota</taxon>
        <taxon>Cytophagia</taxon>
        <taxon>Cytophagales</taxon>
        <taxon>Flammeovirgaceae</taxon>
        <taxon>Flammeovirga</taxon>
    </lineage>
</organism>
<reference evidence="1 2" key="1">
    <citation type="submission" date="2021-05" db="EMBL/GenBank/DDBJ databases">
        <title>Comparative genomic studies on the polysaccharide-degrading batcterial strains of the Flammeovirga genus.</title>
        <authorList>
            <person name="Zewei F."/>
            <person name="Zheng Z."/>
            <person name="Yu L."/>
            <person name="Ruyue G."/>
            <person name="Yanhong M."/>
            <person name="Yuanyuan C."/>
            <person name="Jingyan G."/>
            <person name="Wenjun H."/>
        </authorList>
    </citation>
    <scope>NUCLEOTIDE SEQUENCE [LARGE SCALE GENOMIC DNA]</scope>
    <source>
        <strain evidence="1 2">NBRC:100898</strain>
    </source>
</reference>
<evidence type="ECO:0000313" key="2">
    <source>
        <dbReference type="Proteomes" id="UP000678679"/>
    </source>
</evidence>